<evidence type="ECO:0000313" key="3">
    <source>
        <dbReference type="Proteomes" id="UP000078492"/>
    </source>
</evidence>
<organism evidence="2 3">
    <name type="scientific">Trachymyrmex cornetzi</name>
    <dbReference type="NCBI Taxonomy" id="471704"/>
    <lineage>
        <taxon>Eukaryota</taxon>
        <taxon>Metazoa</taxon>
        <taxon>Ecdysozoa</taxon>
        <taxon>Arthropoda</taxon>
        <taxon>Hexapoda</taxon>
        <taxon>Insecta</taxon>
        <taxon>Pterygota</taxon>
        <taxon>Neoptera</taxon>
        <taxon>Endopterygota</taxon>
        <taxon>Hymenoptera</taxon>
        <taxon>Apocrita</taxon>
        <taxon>Aculeata</taxon>
        <taxon>Formicoidea</taxon>
        <taxon>Formicidae</taxon>
        <taxon>Myrmicinae</taxon>
        <taxon>Trachymyrmex</taxon>
    </lineage>
</organism>
<dbReference type="PROSITE" id="PS51029">
    <property type="entry name" value="MADF"/>
    <property type="match status" value="1"/>
</dbReference>
<dbReference type="EMBL" id="KQ979753">
    <property type="protein sequence ID" value="KYN19320.1"/>
    <property type="molecule type" value="Genomic_DNA"/>
</dbReference>
<dbReference type="AlphaFoldDB" id="A0A151J7F0"/>
<keyword evidence="3" id="KW-1185">Reference proteome</keyword>
<gene>
    <name evidence="2" type="ORF">ALC57_08347</name>
</gene>
<dbReference type="InterPro" id="IPR006578">
    <property type="entry name" value="MADF-dom"/>
</dbReference>
<protein>
    <recommendedName>
        <fullName evidence="1">MADF domain-containing protein</fullName>
    </recommendedName>
</protein>
<dbReference type="PANTHER" id="PTHR12243:SF67">
    <property type="entry name" value="COREPRESSOR OF PANGOLIN, ISOFORM A-RELATED"/>
    <property type="match status" value="1"/>
</dbReference>
<dbReference type="PANTHER" id="PTHR12243">
    <property type="entry name" value="MADF DOMAIN TRANSCRIPTION FACTOR"/>
    <property type="match status" value="1"/>
</dbReference>
<dbReference type="GO" id="GO:0005634">
    <property type="term" value="C:nucleus"/>
    <property type="evidence" value="ECO:0007669"/>
    <property type="project" value="TreeGrafter"/>
</dbReference>
<dbReference type="SMART" id="SM00595">
    <property type="entry name" value="MADF"/>
    <property type="match status" value="1"/>
</dbReference>
<evidence type="ECO:0000313" key="2">
    <source>
        <dbReference type="EMBL" id="KYN19320.1"/>
    </source>
</evidence>
<feature type="domain" description="MADF" evidence="1">
    <location>
        <begin position="9"/>
        <end position="105"/>
    </location>
</feature>
<accession>A0A151J7F0</accession>
<reference evidence="2 3" key="1">
    <citation type="submission" date="2015-09" db="EMBL/GenBank/DDBJ databases">
        <title>Trachymyrmex cornetzi WGS genome.</title>
        <authorList>
            <person name="Nygaard S."/>
            <person name="Hu H."/>
            <person name="Boomsma J."/>
            <person name="Zhang G."/>
        </authorList>
    </citation>
    <scope>NUCLEOTIDE SEQUENCE [LARGE SCALE GENOMIC DNA]</scope>
    <source>
        <strain evidence="2">Tcor2-1</strain>
        <tissue evidence="2">Whole body</tissue>
    </source>
</reference>
<dbReference type="Proteomes" id="UP000078492">
    <property type="component" value="Unassembled WGS sequence"/>
</dbReference>
<proteinExistence type="predicted"/>
<evidence type="ECO:0000259" key="1">
    <source>
        <dbReference type="PROSITE" id="PS51029"/>
    </source>
</evidence>
<dbReference type="GO" id="GO:0005667">
    <property type="term" value="C:transcription regulator complex"/>
    <property type="evidence" value="ECO:0007669"/>
    <property type="project" value="TreeGrafter"/>
</dbReference>
<name>A0A151J7F0_9HYME</name>
<sequence length="271" mass="31622">MESLNLDEIIIEFVRENRCLYDKRDVNFKNIRKKKDLWQKLSENLRNCYTLNMSVEEIERRWSSLRVMFSRENRRQMLPPSGSGYESRKEWELYRNMLFLVPHIAHRKLVSSFYTFIYLTKTLFVQQSQSLLPQTSTTDTSSPFTSKQSSNVITLLPDHSYSGSFQSIKENTLSLDLEDQESNITITDCEIPNRPASTLSSCSYTSSVQSLEPNTSFNPTQLKDSSVFKSTKKVMPEMDEFAKRKRSLSSFSEPINIYYTYIYPIAGYSLK</sequence>
<dbReference type="InterPro" id="IPR039353">
    <property type="entry name" value="TF_Adf1"/>
</dbReference>
<dbReference type="GO" id="GO:0006357">
    <property type="term" value="P:regulation of transcription by RNA polymerase II"/>
    <property type="evidence" value="ECO:0007669"/>
    <property type="project" value="TreeGrafter"/>
</dbReference>
<dbReference type="Pfam" id="PF10545">
    <property type="entry name" value="MADF_DNA_bdg"/>
    <property type="match status" value="1"/>
</dbReference>